<dbReference type="PANTHER" id="PTHR30471:SF3">
    <property type="entry name" value="UPF0758 PROTEIN YEES-RELATED"/>
    <property type="match status" value="1"/>
</dbReference>
<organism evidence="7 8">
    <name type="scientific">Algoriphagus aquaeductus</name>
    <dbReference type="NCBI Taxonomy" id="475299"/>
    <lineage>
        <taxon>Bacteria</taxon>
        <taxon>Pseudomonadati</taxon>
        <taxon>Bacteroidota</taxon>
        <taxon>Cytophagia</taxon>
        <taxon>Cytophagales</taxon>
        <taxon>Cyclobacteriaceae</taxon>
        <taxon>Algoriphagus</taxon>
    </lineage>
</organism>
<dbReference type="AlphaFoldDB" id="A0A326S2G6"/>
<dbReference type="Gene3D" id="3.40.140.10">
    <property type="entry name" value="Cytidine Deaminase, domain 2"/>
    <property type="match status" value="1"/>
</dbReference>
<dbReference type="RefSeq" id="WP_111390920.1">
    <property type="nucleotide sequence ID" value="NZ_QKTX01000001.1"/>
</dbReference>
<dbReference type="InterPro" id="IPR025657">
    <property type="entry name" value="RadC_JAB"/>
</dbReference>
<feature type="domain" description="MPN" evidence="6">
    <location>
        <begin position="62"/>
        <end position="186"/>
    </location>
</feature>
<evidence type="ECO:0000256" key="3">
    <source>
        <dbReference type="ARBA" id="ARBA00022801"/>
    </source>
</evidence>
<name>A0A326S2G6_9BACT</name>
<dbReference type="InterPro" id="IPR037518">
    <property type="entry name" value="MPN"/>
</dbReference>
<dbReference type="Pfam" id="PF04002">
    <property type="entry name" value="RadC"/>
    <property type="match status" value="1"/>
</dbReference>
<keyword evidence="2" id="KW-0479">Metal-binding</keyword>
<evidence type="ECO:0000256" key="2">
    <source>
        <dbReference type="ARBA" id="ARBA00022723"/>
    </source>
</evidence>
<sequence length="186" mass="20784">MEALTQIEQNSNVSEPLINLNARFHVTDENQSKSHESFHFNEVAEITLAYRPKIKASQRPKVTCSRQVYDVLLKFWNSDALEYVEQFQVMLLSRGNRVLGICTISTGGTSTTVVDPKLVFAAGLKANASSLIISHNHPSGNLQPSEQDRRLTRRLVEIGRALDLPIVDHVILSSEGYFSFADEGEL</sequence>
<dbReference type="InterPro" id="IPR001405">
    <property type="entry name" value="UPF0758"/>
</dbReference>
<protein>
    <submittedName>
        <fullName evidence="7">DNA repair protein RadC</fullName>
    </submittedName>
</protein>
<reference evidence="7 8" key="1">
    <citation type="submission" date="2018-06" db="EMBL/GenBank/DDBJ databases">
        <title>Genomic Encyclopedia of Archaeal and Bacterial Type Strains, Phase II (KMG-II): from individual species to whole genera.</title>
        <authorList>
            <person name="Goeker M."/>
        </authorList>
    </citation>
    <scope>NUCLEOTIDE SEQUENCE [LARGE SCALE GENOMIC DNA]</scope>
    <source>
        <strain evidence="7 8">T4</strain>
    </source>
</reference>
<evidence type="ECO:0000313" key="7">
    <source>
        <dbReference type="EMBL" id="PZV87228.1"/>
    </source>
</evidence>
<proteinExistence type="predicted"/>
<dbReference type="EMBL" id="QKTX01000001">
    <property type="protein sequence ID" value="PZV87228.1"/>
    <property type="molecule type" value="Genomic_DNA"/>
</dbReference>
<keyword evidence="4" id="KW-0862">Zinc</keyword>
<keyword evidence="1" id="KW-0645">Protease</keyword>
<evidence type="ECO:0000256" key="4">
    <source>
        <dbReference type="ARBA" id="ARBA00022833"/>
    </source>
</evidence>
<accession>A0A326S2G6</accession>
<evidence type="ECO:0000256" key="1">
    <source>
        <dbReference type="ARBA" id="ARBA00022670"/>
    </source>
</evidence>
<evidence type="ECO:0000256" key="5">
    <source>
        <dbReference type="ARBA" id="ARBA00023049"/>
    </source>
</evidence>
<dbReference type="CDD" id="cd08071">
    <property type="entry name" value="MPN_DUF2466"/>
    <property type="match status" value="1"/>
</dbReference>
<keyword evidence="3" id="KW-0378">Hydrolase</keyword>
<dbReference type="OrthoDB" id="9804482at2"/>
<dbReference type="GO" id="GO:0008237">
    <property type="term" value="F:metallopeptidase activity"/>
    <property type="evidence" value="ECO:0007669"/>
    <property type="project" value="UniProtKB-KW"/>
</dbReference>
<evidence type="ECO:0000313" key="8">
    <source>
        <dbReference type="Proteomes" id="UP000248917"/>
    </source>
</evidence>
<dbReference type="PANTHER" id="PTHR30471">
    <property type="entry name" value="DNA REPAIR PROTEIN RADC"/>
    <property type="match status" value="1"/>
</dbReference>
<dbReference type="PROSITE" id="PS50249">
    <property type="entry name" value="MPN"/>
    <property type="match status" value="1"/>
</dbReference>
<comment type="caution">
    <text evidence="7">The sequence shown here is derived from an EMBL/GenBank/DDBJ whole genome shotgun (WGS) entry which is preliminary data.</text>
</comment>
<dbReference type="InterPro" id="IPR020891">
    <property type="entry name" value="UPF0758_CS"/>
</dbReference>
<keyword evidence="8" id="KW-1185">Reference proteome</keyword>
<dbReference type="PROSITE" id="PS01302">
    <property type="entry name" value="UPF0758"/>
    <property type="match status" value="1"/>
</dbReference>
<gene>
    <name evidence="7" type="ORF">CLV31_101100</name>
</gene>
<dbReference type="Proteomes" id="UP000248917">
    <property type="component" value="Unassembled WGS sequence"/>
</dbReference>
<dbReference type="GO" id="GO:0046872">
    <property type="term" value="F:metal ion binding"/>
    <property type="evidence" value="ECO:0007669"/>
    <property type="project" value="UniProtKB-KW"/>
</dbReference>
<keyword evidence="5" id="KW-0482">Metalloprotease</keyword>
<evidence type="ECO:0000259" key="6">
    <source>
        <dbReference type="PROSITE" id="PS50249"/>
    </source>
</evidence>
<dbReference type="GO" id="GO:0006508">
    <property type="term" value="P:proteolysis"/>
    <property type="evidence" value="ECO:0007669"/>
    <property type="project" value="UniProtKB-KW"/>
</dbReference>